<dbReference type="InterPro" id="IPR019815">
    <property type="entry name" value="Translation_initiation_fac_3_C"/>
</dbReference>
<dbReference type="SUPFAM" id="SSF54364">
    <property type="entry name" value="Translation initiation factor IF3, N-terminal domain"/>
    <property type="match status" value="1"/>
</dbReference>
<keyword evidence="3 4" id="KW-0648">Protein biosynthesis</keyword>
<dbReference type="Proteomes" id="UP000315891">
    <property type="component" value="Chromosome"/>
</dbReference>
<evidence type="ECO:0000256" key="4">
    <source>
        <dbReference type="HAMAP-Rule" id="MF_00080"/>
    </source>
</evidence>
<feature type="region of interest" description="Disordered" evidence="7">
    <location>
        <begin position="1"/>
        <end position="26"/>
    </location>
</feature>
<dbReference type="NCBIfam" id="TIGR00168">
    <property type="entry name" value="infC"/>
    <property type="match status" value="1"/>
</dbReference>
<dbReference type="GO" id="GO:0043022">
    <property type="term" value="F:ribosome binding"/>
    <property type="evidence" value="ECO:0007669"/>
    <property type="project" value="UniProtKB-ARBA"/>
</dbReference>
<dbReference type="InterPro" id="IPR019813">
    <property type="entry name" value="Translation_initiation_fac3_CS"/>
</dbReference>
<keyword evidence="11" id="KW-1185">Reference proteome</keyword>
<dbReference type="PANTHER" id="PTHR10938">
    <property type="entry name" value="TRANSLATION INITIATION FACTOR IF-3"/>
    <property type="match status" value="1"/>
</dbReference>
<dbReference type="InterPro" id="IPR036788">
    <property type="entry name" value="T_IF-3_C_sf"/>
</dbReference>
<comment type="subcellular location">
    <subcellularLocation>
        <location evidence="4 6">Cytoplasm</location>
    </subcellularLocation>
</comment>
<dbReference type="Pfam" id="PF05198">
    <property type="entry name" value="IF3_N"/>
    <property type="match status" value="1"/>
</dbReference>
<keyword evidence="4" id="KW-0963">Cytoplasm</keyword>
<evidence type="ECO:0000256" key="3">
    <source>
        <dbReference type="ARBA" id="ARBA00022917"/>
    </source>
</evidence>
<dbReference type="GO" id="GO:0032790">
    <property type="term" value="P:ribosome disassembly"/>
    <property type="evidence" value="ECO:0007669"/>
    <property type="project" value="TreeGrafter"/>
</dbReference>
<dbReference type="Gene3D" id="3.30.110.10">
    <property type="entry name" value="Translation initiation factor 3 (IF-3), C-terminal domain"/>
    <property type="match status" value="1"/>
</dbReference>
<evidence type="ECO:0000313" key="11">
    <source>
        <dbReference type="Proteomes" id="UP000315891"/>
    </source>
</evidence>
<evidence type="ECO:0000259" key="8">
    <source>
        <dbReference type="Pfam" id="PF00707"/>
    </source>
</evidence>
<dbReference type="PROSITE" id="PS00938">
    <property type="entry name" value="IF3"/>
    <property type="match status" value="1"/>
</dbReference>
<feature type="compositionally biased region" description="Polar residues" evidence="7">
    <location>
        <begin position="1"/>
        <end position="21"/>
    </location>
</feature>
<comment type="subunit">
    <text evidence="4 6">Monomer.</text>
</comment>
<organism evidence="10 11">
    <name type="scientific">Pseudoluteimonas lycopersici</name>
    <dbReference type="NCBI Taxonomy" id="1324796"/>
    <lineage>
        <taxon>Bacteria</taxon>
        <taxon>Pseudomonadati</taxon>
        <taxon>Pseudomonadota</taxon>
        <taxon>Gammaproteobacteria</taxon>
        <taxon>Lysobacterales</taxon>
        <taxon>Lysobacteraceae</taxon>
        <taxon>Pseudoluteimonas</taxon>
    </lineage>
</organism>
<evidence type="ECO:0000256" key="1">
    <source>
        <dbReference type="ARBA" id="ARBA00005439"/>
    </source>
</evidence>
<evidence type="ECO:0000256" key="6">
    <source>
        <dbReference type="RuleBase" id="RU000646"/>
    </source>
</evidence>
<gene>
    <name evidence="4 10" type="primary">infC</name>
    <name evidence="10" type="ORF">FNZ56_05685</name>
</gene>
<evidence type="ECO:0000313" key="10">
    <source>
        <dbReference type="EMBL" id="QDQ74773.1"/>
    </source>
</evidence>
<accession>A0A516V8B1</accession>
<protein>
    <recommendedName>
        <fullName evidence="4 5">Translation initiation factor IF-3</fullName>
    </recommendedName>
</protein>
<feature type="domain" description="Translation initiation factor 3 N-terminal" evidence="9">
    <location>
        <begin position="27"/>
        <end position="95"/>
    </location>
</feature>
<sequence length="189" mass="21817">MGRHSASTKPSLGDRNISTPEKQNRRNLEIRVPRVRVIGSDGEMVGVLSRDEALAMAEEEGLDLVEIQPNADPPVCKIMDFGKFKFEQQKKANEAKKKTKQQEIKELKFRPVTDEGDYQIKLRNMRRFLEEGDKVKVNIRFRGREMSHQELGREMAARIEADLGEEIVIESRPRLEGRQMVMMIAPKKR</sequence>
<proteinExistence type="inferred from homology"/>
<dbReference type="Pfam" id="PF00707">
    <property type="entry name" value="IF3_C"/>
    <property type="match status" value="1"/>
</dbReference>
<dbReference type="Gene3D" id="3.10.20.80">
    <property type="entry name" value="Translation initiation factor 3 (IF-3), N-terminal domain"/>
    <property type="match status" value="1"/>
</dbReference>
<dbReference type="GO" id="GO:0003743">
    <property type="term" value="F:translation initiation factor activity"/>
    <property type="evidence" value="ECO:0007669"/>
    <property type="project" value="UniProtKB-UniRule"/>
</dbReference>
<name>A0A516V8B1_9GAMM</name>
<evidence type="ECO:0000256" key="5">
    <source>
        <dbReference type="NCBIfam" id="TIGR00168"/>
    </source>
</evidence>
<dbReference type="HAMAP" id="MF_00080">
    <property type="entry name" value="IF_3"/>
    <property type="match status" value="1"/>
</dbReference>
<evidence type="ECO:0000256" key="7">
    <source>
        <dbReference type="SAM" id="MobiDB-lite"/>
    </source>
</evidence>
<keyword evidence="2 4" id="KW-0396">Initiation factor</keyword>
<comment type="function">
    <text evidence="4 6">IF-3 binds to the 30S ribosomal subunit and shifts the equilibrium between 70S ribosomes and their 50S and 30S subunits in favor of the free subunits, thus enhancing the availability of 30S subunits on which protein synthesis initiation begins.</text>
</comment>
<evidence type="ECO:0000259" key="9">
    <source>
        <dbReference type="Pfam" id="PF05198"/>
    </source>
</evidence>
<dbReference type="GO" id="GO:0016020">
    <property type="term" value="C:membrane"/>
    <property type="evidence" value="ECO:0007669"/>
    <property type="project" value="TreeGrafter"/>
</dbReference>
<dbReference type="InterPro" id="IPR001288">
    <property type="entry name" value="Translation_initiation_fac_3"/>
</dbReference>
<feature type="domain" description="Translation initiation factor 3 C-terminal" evidence="8">
    <location>
        <begin position="103"/>
        <end position="187"/>
    </location>
</feature>
<dbReference type="InterPro" id="IPR036787">
    <property type="entry name" value="T_IF-3_N_sf"/>
</dbReference>
<comment type="similarity">
    <text evidence="1 4 6">Belongs to the IF-3 family.</text>
</comment>
<dbReference type="FunFam" id="3.30.110.10:FF:000001">
    <property type="entry name" value="Translation initiation factor IF-3"/>
    <property type="match status" value="1"/>
</dbReference>
<dbReference type="PANTHER" id="PTHR10938:SF0">
    <property type="entry name" value="TRANSLATION INITIATION FACTOR IF-3, MITOCHONDRIAL"/>
    <property type="match status" value="1"/>
</dbReference>
<dbReference type="OrthoDB" id="9806014at2"/>
<reference evidence="10 11" key="1">
    <citation type="submission" date="2019-07" db="EMBL/GenBank/DDBJ databases">
        <title>Lysobacter weifangensis sp. nov., isolated from bensulfuron-methyl contaminated farmland soil.</title>
        <authorList>
            <person name="Zhao H."/>
        </authorList>
    </citation>
    <scope>NUCLEOTIDE SEQUENCE [LARGE SCALE GENOMIC DNA]</scope>
    <source>
        <strain evidence="10 11">CC-Bw-6</strain>
    </source>
</reference>
<dbReference type="InterPro" id="IPR019814">
    <property type="entry name" value="Translation_initiation_fac_3_N"/>
</dbReference>
<dbReference type="EMBL" id="CP041742">
    <property type="protein sequence ID" value="QDQ74773.1"/>
    <property type="molecule type" value="Genomic_DNA"/>
</dbReference>
<dbReference type="FunFam" id="3.10.20.80:FF:000001">
    <property type="entry name" value="Translation initiation factor IF-3"/>
    <property type="match status" value="1"/>
</dbReference>
<dbReference type="AlphaFoldDB" id="A0A516V8B1"/>
<dbReference type="SUPFAM" id="SSF55200">
    <property type="entry name" value="Translation initiation factor IF3, C-terminal domain"/>
    <property type="match status" value="1"/>
</dbReference>
<evidence type="ECO:0000256" key="2">
    <source>
        <dbReference type="ARBA" id="ARBA00022540"/>
    </source>
</evidence>
<dbReference type="GO" id="GO:0005829">
    <property type="term" value="C:cytosol"/>
    <property type="evidence" value="ECO:0007669"/>
    <property type="project" value="TreeGrafter"/>
</dbReference>